<proteinExistence type="predicted"/>
<dbReference type="EMBL" id="JACHDZ010000004">
    <property type="protein sequence ID" value="MBB5344931.1"/>
    <property type="molecule type" value="Genomic_DNA"/>
</dbReference>
<evidence type="ECO:0000313" key="1">
    <source>
        <dbReference type="EMBL" id="MBB5344931.1"/>
    </source>
</evidence>
<gene>
    <name evidence="1" type="ORF">HDF10_002917</name>
</gene>
<evidence type="ECO:0000313" key="2">
    <source>
        <dbReference type="Proteomes" id="UP000569092"/>
    </source>
</evidence>
<reference evidence="1 2" key="1">
    <citation type="submission" date="2020-08" db="EMBL/GenBank/DDBJ databases">
        <title>Genomic Encyclopedia of Type Strains, Phase IV (KMG-V): Genome sequencing to study the core and pangenomes of soil and plant-associated prokaryotes.</title>
        <authorList>
            <person name="Whitman W."/>
        </authorList>
    </citation>
    <scope>NUCLEOTIDE SEQUENCE [LARGE SCALE GENOMIC DNA]</scope>
    <source>
        <strain evidence="1 2">M8US30</strain>
    </source>
</reference>
<organism evidence="1 2">
    <name type="scientific">Tunturiibacter lichenicola</name>
    <dbReference type="NCBI Taxonomy" id="2051959"/>
    <lineage>
        <taxon>Bacteria</taxon>
        <taxon>Pseudomonadati</taxon>
        <taxon>Acidobacteriota</taxon>
        <taxon>Terriglobia</taxon>
        <taxon>Terriglobales</taxon>
        <taxon>Acidobacteriaceae</taxon>
        <taxon>Tunturiibacter</taxon>
    </lineage>
</organism>
<name>A0A7W8JBC9_9BACT</name>
<protein>
    <submittedName>
        <fullName evidence="1">Uncharacterized protein</fullName>
    </submittedName>
</protein>
<accession>A0A7W8JBC9</accession>
<dbReference type="Proteomes" id="UP000569092">
    <property type="component" value="Unassembled WGS sequence"/>
</dbReference>
<dbReference type="AlphaFoldDB" id="A0A7W8JBC9"/>
<comment type="caution">
    <text evidence="1">The sequence shown here is derived from an EMBL/GenBank/DDBJ whole genome shotgun (WGS) entry which is preliminary data.</text>
</comment>
<sequence>MIEPAEDLEVLHTFFDALDAGKACGHLEALAIPFLVENLSKPQQGVSRFQENPPIHIELLVREEDLPRARRCLRESMHLFPERELDVVEHGVDGEEVLVQAAVCETQEDAHAVKTALTEAGLWATLRKIIDDEDASYITYSVEVKGYDIEKSMTVIDRWGGSL</sequence>